<dbReference type="SUPFAM" id="SSF54523">
    <property type="entry name" value="Pili subunits"/>
    <property type="match status" value="1"/>
</dbReference>
<dbReference type="OrthoDB" id="7066963at2"/>
<dbReference type="InterPro" id="IPR045584">
    <property type="entry name" value="Pilin-like"/>
</dbReference>
<organism evidence="2 3">
    <name type="scientific">Luteimonas granuli</name>
    <dbReference type="NCBI Taxonomy" id="1176533"/>
    <lineage>
        <taxon>Bacteria</taxon>
        <taxon>Pseudomonadati</taxon>
        <taxon>Pseudomonadota</taxon>
        <taxon>Gammaproteobacteria</taxon>
        <taxon>Lysobacterales</taxon>
        <taxon>Lysobacteraceae</taxon>
        <taxon>Luteimonas</taxon>
    </lineage>
</organism>
<keyword evidence="3" id="KW-1185">Reference proteome</keyword>
<dbReference type="Proteomes" id="UP000316584">
    <property type="component" value="Chromosome"/>
</dbReference>
<dbReference type="Pfam" id="PF07963">
    <property type="entry name" value="N_methyl"/>
    <property type="match status" value="1"/>
</dbReference>
<keyword evidence="1" id="KW-1133">Transmembrane helix</keyword>
<dbReference type="InterPro" id="IPR012902">
    <property type="entry name" value="N_methyl_site"/>
</dbReference>
<keyword evidence="1" id="KW-0812">Transmembrane</keyword>
<feature type="transmembrane region" description="Helical" evidence="1">
    <location>
        <begin position="12"/>
        <end position="34"/>
    </location>
</feature>
<dbReference type="PROSITE" id="PS00409">
    <property type="entry name" value="PROKAR_NTER_METHYL"/>
    <property type="match status" value="1"/>
</dbReference>
<accession>A0A518N6B3</accession>
<evidence type="ECO:0000313" key="2">
    <source>
        <dbReference type="EMBL" id="QDW67464.1"/>
    </source>
</evidence>
<evidence type="ECO:0000256" key="1">
    <source>
        <dbReference type="SAM" id="Phobius"/>
    </source>
</evidence>
<gene>
    <name evidence="2" type="ORF">FPZ22_11725</name>
</gene>
<dbReference type="AlphaFoldDB" id="A0A518N6B3"/>
<dbReference type="KEGG" id="lug:FPZ22_11725"/>
<protein>
    <submittedName>
        <fullName evidence="2">Prepilin-type N-terminal cleavage/methylation domain-containing protein</fullName>
    </submittedName>
</protein>
<name>A0A518N6B3_9GAMM</name>
<dbReference type="RefSeq" id="WP_144893177.1">
    <property type="nucleotide sequence ID" value="NZ_CP042218.1"/>
</dbReference>
<evidence type="ECO:0000313" key="3">
    <source>
        <dbReference type="Proteomes" id="UP000316584"/>
    </source>
</evidence>
<reference evidence="2 3" key="1">
    <citation type="submission" date="2019-07" db="EMBL/GenBank/DDBJ databases">
        <title>Full genome sequence of Luteimonas sp. Gr-4.</title>
        <authorList>
            <person name="Im W.-T."/>
        </authorList>
    </citation>
    <scope>NUCLEOTIDE SEQUENCE [LARGE SCALE GENOMIC DNA]</scope>
    <source>
        <strain evidence="2 3">Gr-4</strain>
    </source>
</reference>
<proteinExistence type="predicted"/>
<dbReference type="EMBL" id="CP042218">
    <property type="protein sequence ID" value="QDW67464.1"/>
    <property type="molecule type" value="Genomic_DNA"/>
</dbReference>
<dbReference type="NCBIfam" id="TIGR02532">
    <property type="entry name" value="IV_pilin_GFxxxE"/>
    <property type="match status" value="1"/>
</dbReference>
<keyword evidence="1" id="KW-0472">Membrane</keyword>
<sequence length="275" mass="29334">MHARRTRRQQGGFTLVEMAVVLVIIGVILGAVMIGRDVQRNAEYNRIKQKFVDQWVVAYNSYHQRYGAPVGDNQAAPQLMVNGARFTTGFSGGNMAGATEPALICSGTDPLPTATGFARQREGAQGADLRDMMRRAGITLPPGRGEGKEDRYAYLDTNGNPQEIRVCFGWNKPGSFHGSGNSMIITGLTPDLARALDQMIDGQADAANGAFRQYGIATRPTTAAGGATSAQAIGAEWGGNNTGSFTAGVTDDETFGTATDDDQVMTLVANYKMNQ</sequence>